<dbReference type="AlphaFoldDB" id="Q5JG58"/>
<gene>
    <name evidence="3" type="ordered locus">TK0706</name>
</gene>
<dbReference type="eggNOG" id="arCOG00266">
    <property type="taxonomic scope" value="Archaea"/>
</dbReference>
<evidence type="ECO:0000313" key="4">
    <source>
        <dbReference type="Proteomes" id="UP000000536"/>
    </source>
</evidence>
<dbReference type="InParanoid" id="Q5JG58"/>
<dbReference type="Pfam" id="PF01497">
    <property type="entry name" value="Peripla_BP_2"/>
    <property type="match status" value="1"/>
</dbReference>
<dbReference type="Gene3D" id="3.40.50.1980">
    <property type="entry name" value="Nitrogenase molybdenum iron protein domain"/>
    <property type="match status" value="2"/>
</dbReference>
<dbReference type="PANTHER" id="PTHR30535:SF34">
    <property type="entry name" value="MOLYBDATE-BINDING PROTEIN MOLA"/>
    <property type="match status" value="1"/>
</dbReference>
<dbReference type="EnsemblBacteria" id="BAD84895">
    <property type="protein sequence ID" value="BAD84895"/>
    <property type="gene ID" value="TK0706"/>
</dbReference>
<dbReference type="KEGG" id="tko:TK0706"/>
<name>Q5JG58_THEKO</name>
<dbReference type="Pfam" id="PF00174">
    <property type="entry name" value="Oxidored_molyb"/>
    <property type="match status" value="1"/>
</dbReference>
<feature type="domain" description="Fe/B12 periplasmic-binding" evidence="2">
    <location>
        <begin position="243"/>
        <end position="512"/>
    </location>
</feature>
<dbReference type="GeneID" id="78447220"/>
<dbReference type="STRING" id="69014.TK0706"/>
<evidence type="ECO:0000256" key="1">
    <source>
        <dbReference type="SAM" id="MobiDB-lite"/>
    </source>
</evidence>
<dbReference type="PANTHER" id="PTHR30535">
    <property type="entry name" value="VITAMIN B12-BINDING PROTEIN"/>
    <property type="match status" value="1"/>
</dbReference>
<dbReference type="InterPro" id="IPR000572">
    <property type="entry name" value="OxRdtase_Mopterin-bd_dom"/>
</dbReference>
<keyword evidence="4" id="KW-1185">Reference proteome</keyword>
<protein>
    <submittedName>
        <fullName evidence="3">ABC-type iron(III)-siderophore transport system, periplasmic component fused to N-terminal uncharacterized domain</fullName>
    </submittedName>
</protein>
<dbReference type="SUPFAM" id="SSF53807">
    <property type="entry name" value="Helical backbone' metal receptor"/>
    <property type="match status" value="1"/>
</dbReference>
<feature type="region of interest" description="Disordered" evidence="1">
    <location>
        <begin position="28"/>
        <end position="51"/>
    </location>
</feature>
<dbReference type="PROSITE" id="PS51257">
    <property type="entry name" value="PROKAR_LIPOPROTEIN"/>
    <property type="match status" value="1"/>
</dbReference>
<organism evidence="3 4">
    <name type="scientific">Thermococcus kodakarensis (strain ATCC BAA-918 / JCM 12380 / KOD1)</name>
    <name type="common">Pyrococcus kodakaraensis (strain KOD1)</name>
    <dbReference type="NCBI Taxonomy" id="69014"/>
    <lineage>
        <taxon>Archaea</taxon>
        <taxon>Methanobacteriati</taxon>
        <taxon>Methanobacteriota</taxon>
        <taxon>Thermococci</taxon>
        <taxon>Thermococcales</taxon>
        <taxon>Thermococcaceae</taxon>
        <taxon>Thermococcus</taxon>
    </lineage>
</organism>
<dbReference type="InterPro" id="IPR002491">
    <property type="entry name" value="ABC_transptr_periplasmic_BD"/>
</dbReference>
<sequence length="544" mass="59200">MKRAVSVLILSLLLFGVMASGCIGTKTTSNTSTTSSGATATSPTASSQLSTSTASSNVVPLTLVGPDGSVKTLTLSDLKSLPQTVGKGGLKTKKGSIKRIGTYKGVSLKDLLSKFGWLSKNYRYVITAADGYSITADYGFIFGKGLDTYDEKGNPINGSVIPILAYEYNGEPIEFTLDGKVYPLKLVLVGDETIVTPGNRWVKAVVKIEVVKAETPGESENTGYGEVKDFANRTVKVKSPPARIVSLYGLVTQMIYFLGVEDGKKVVGSTPLAINDAFIGLLDPGVKNRMVFVGNPRNANVETVKSLNPDVVFTAYWGSEKINEEIESLGIPVIALNLETVDGYLKGLLTVGKVLGKEEKAEKAISYYRSAVDFVTNRTSKLKERPRVLLVQYSMKDKAFKAPGKEYFQNRLIEMAGGESVSSNLPGGWNVVNVEQVAKWNPDVIIVVSYSPKKPSAKVKEEILNDPAWKGIKAVKEGRVYAMPNDGESWDYPAPKWVLGLYWLAKVLHPELFGDLDVRAKADDFYQKWYGIDPNKVEITGDMP</sequence>
<reference evidence="3 4" key="1">
    <citation type="journal article" date="2005" name="Genome Res.">
        <title>Complete genome sequence of the hyperthermophilic archaeon Thermococcus kodakaraensis KOD1 and comparison with Pyrococcus genomes.</title>
        <authorList>
            <person name="Fukui T."/>
            <person name="Atomi H."/>
            <person name="Kanai T."/>
            <person name="Matsumi R."/>
            <person name="Fujiwara S."/>
            <person name="Imanaka T."/>
        </authorList>
    </citation>
    <scope>NUCLEOTIDE SEQUENCE [LARGE SCALE GENOMIC DNA]</scope>
    <source>
        <strain evidence="4">ATCC BAA-918 / JCM 12380 / KOD1</strain>
    </source>
</reference>
<proteinExistence type="predicted"/>
<dbReference type="FunCoup" id="Q5JG58">
    <property type="interactions" value="2"/>
</dbReference>
<evidence type="ECO:0000259" key="2">
    <source>
        <dbReference type="PROSITE" id="PS50983"/>
    </source>
</evidence>
<dbReference type="InterPro" id="IPR050902">
    <property type="entry name" value="ABC_Transporter_SBP"/>
</dbReference>
<dbReference type="Gene3D" id="3.90.420.10">
    <property type="entry name" value="Oxidoreductase, molybdopterin-binding domain"/>
    <property type="match status" value="1"/>
</dbReference>
<dbReference type="HOGENOM" id="CLU_038034_13_3_2"/>
<dbReference type="OrthoDB" id="24039at2157"/>
<dbReference type="PhylomeDB" id="Q5JG58"/>
<dbReference type="Proteomes" id="UP000000536">
    <property type="component" value="Chromosome"/>
</dbReference>
<dbReference type="PROSITE" id="PS50983">
    <property type="entry name" value="FE_B12_PBP"/>
    <property type="match status" value="1"/>
</dbReference>
<dbReference type="SUPFAM" id="SSF56524">
    <property type="entry name" value="Oxidoreductase molybdopterin-binding domain"/>
    <property type="match status" value="1"/>
</dbReference>
<dbReference type="PATRIC" id="fig|69014.16.peg.687"/>
<dbReference type="RefSeq" id="WP_011249657.1">
    <property type="nucleotide sequence ID" value="NC_006624.1"/>
</dbReference>
<dbReference type="EMBL" id="AP006878">
    <property type="protein sequence ID" value="BAD84895.1"/>
    <property type="molecule type" value="Genomic_DNA"/>
</dbReference>
<dbReference type="eggNOG" id="arCOG04233">
    <property type="taxonomic scope" value="Archaea"/>
</dbReference>
<dbReference type="InterPro" id="IPR036374">
    <property type="entry name" value="OxRdtase_Mopterin-bd_sf"/>
</dbReference>
<accession>Q5JG58</accession>
<evidence type="ECO:0000313" key="3">
    <source>
        <dbReference type="EMBL" id="BAD84895.1"/>
    </source>
</evidence>